<evidence type="ECO:0000256" key="1">
    <source>
        <dbReference type="SAM" id="Phobius"/>
    </source>
</evidence>
<dbReference type="InterPro" id="IPR029058">
    <property type="entry name" value="AB_hydrolase_fold"/>
</dbReference>
<dbReference type="ESTHER" id="arath-Q9LVU7">
    <property type="family name" value="6_AlphaBeta_hydrolase"/>
</dbReference>
<dbReference type="MEROPS" id="S33.A66"/>
<protein>
    <submittedName>
        <fullName evidence="3">Uncharacterized protein At5g53050</fullName>
    </submittedName>
</protein>
<sequence>MPFCEVVKEDVGPETTLNNAAIKIFYRTYGHGPIKALLIIGLAGTHESWGPQIMGLTGTDKPNDDDDDDGGIVSDDSGIEVCAFDNRGMGRSSVPTHKSEYTTTIMANDSISLLDHLGWKKAHIIGHSMGAMIACKLAAMAPERVLSLALLNVTGGGFECFPKLDRKSLSIAIRFLKAKTPEQRAAVDLDTHYSKDYLEESVGTNTRRAFLYQQYVKGISETGMQSKYGFDGQINACWLHKITKVEIELIRSAGFLVSVIHGRHDVIAQICYARRLAQRLYPVARMVDLHGGHLVSHERTEEVNKALLELIKASEMKKISTDWTNLTMETPGYFKRRLTLIRSSTEGKNVASPAHFIAEKFHGFLLFLFGLLVLAFEYSRRAFRAVNPVKVGPSLT</sequence>
<dbReference type="ExpressionAtlas" id="Q0WWN1">
    <property type="expression patterns" value="baseline and differential"/>
</dbReference>
<reference evidence="3" key="1">
    <citation type="submission" date="2006-07" db="EMBL/GenBank/DDBJ databases">
        <title>Large-scale analysis of RIKEN Arabidopsis full-length (RAFL) cDNAs.</title>
        <authorList>
            <person name="Totoki Y."/>
            <person name="Seki M."/>
            <person name="Ishida J."/>
            <person name="Nakajima M."/>
            <person name="Enju A."/>
            <person name="Morosawa T."/>
            <person name="Kamiya A."/>
            <person name="Narusaka M."/>
            <person name="Shin-i T."/>
            <person name="Nakagawa M."/>
            <person name="Sakamoto N."/>
            <person name="Oishi K."/>
            <person name="Kohara Y."/>
            <person name="Kobayashi M."/>
            <person name="Toyoda A."/>
            <person name="Sakaki Y."/>
            <person name="Sakurai T."/>
            <person name="Iida K."/>
            <person name="Akiyama K."/>
            <person name="Satou M."/>
            <person name="Toyoda T."/>
            <person name="Konagaya A."/>
            <person name="Carninci P."/>
            <person name="Kawai J."/>
            <person name="Hayashizaki Y."/>
            <person name="Shinozaki K."/>
        </authorList>
    </citation>
    <scope>NUCLEOTIDE SEQUENCE</scope>
</reference>
<dbReference type="Gene3D" id="3.40.50.1820">
    <property type="entry name" value="alpha/beta hydrolase"/>
    <property type="match status" value="1"/>
</dbReference>
<dbReference type="InterPro" id="IPR000073">
    <property type="entry name" value="AB_hydrolase_1"/>
</dbReference>
<keyword evidence="1" id="KW-1133">Transmembrane helix</keyword>
<dbReference type="InterPro" id="IPR050471">
    <property type="entry name" value="AB_hydrolase"/>
</dbReference>
<evidence type="ECO:0000313" key="3">
    <source>
        <dbReference type="EMBL" id="BAE98467.1"/>
    </source>
</evidence>
<organism evidence="3">
    <name type="scientific">Arabidopsis thaliana</name>
    <name type="common">Mouse-ear cress</name>
    <dbReference type="NCBI Taxonomy" id="3702"/>
    <lineage>
        <taxon>Eukaryota</taxon>
        <taxon>Viridiplantae</taxon>
        <taxon>Streptophyta</taxon>
        <taxon>Embryophyta</taxon>
        <taxon>Tracheophyta</taxon>
        <taxon>Spermatophyta</taxon>
        <taxon>Magnoliopsida</taxon>
        <taxon>eudicotyledons</taxon>
        <taxon>Gunneridae</taxon>
        <taxon>Pentapetalae</taxon>
        <taxon>rosids</taxon>
        <taxon>malvids</taxon>
        <taxon>Brassicales</taxon>
        <taxon>Brassicaceae</taxon>
        <taxon>Camelineae</taxon>
        <taxon>Arabidopsis</taxon>
    </lineage>
</organism>
<dbReference type="PRINTS" id="PR00412">
    <property type="entry name" value="EPOXHYDRLASE"/>
</dbReference>
<dbReference type="PRINTS" id="PR00111">
    <property type="entry name" value="ABHYDROLASE"/>
</dbReference>
<gene>
    <name evidence="3" type="ordered locus">At5g53050</name>
</gene>
<proteinExistence type="evidence at transcript level"/>
<dbReference type="GO" id="GO:0003824">
    <property type="term" value="F:catalytic activity"/>
    <property type="evidence" value="ECO:0007669"/>
    <property type="project" value="InterPro"/>
</dbReference>
<dbReference type="AlphaFoldDB" id="Q0WWN1"/>
<keyword evidence="1" id="KW-0472">Membrane</keyword>
<dbReference type="PANTHER" id="PTHR43433">
    <property type="entry name" value="HYDROLASE, ALPHA/BETA FOLD FAMILY PROTEIN"/>
    <property type="match status" value="1"/>
</dbReference>
<dbReference type="Pfam" id="PF00561">
    <property type="entry name" value="Abhydrolase_1"/>
    <property type="match status" value="1"/>
</dbReference>
<dbReference type="EMBL" id="AK226315">
    <property type="protein sequence ID" value="BAE98467.1"/>
    <property type="molecule type" value="mRNA"/>
</dbReference>
<feature type="domain" description="AB hydrolase-1" evidence="2">
    <location>
        <begin position="76"/>
        <end position="299"/>
    </location>
</feature>
<evidence type="ECO:0000259" key="2">
    <source>
        <dbReference type="Pfam" id="PF00561"/>
    </source>
</evidence>
<dbReference type="SUPFAM" id="SSF53474">
    <property type="entry name" value="alpha/beta-Hydrolases"/>
    <property type="match status" value="1"/>
</dbReference>
<dbReference type="InterPro" id="IPR000639">
    <property type="entry name" value="Epox_hydrolase-like"/>
</dbReference>
<name>Q0WWN1_ARATH</name>
<accession>Q0WWN1</accession>
<dbReference type="PANTHER" id="PTHR43433:SF5">
    <property type="entry name" value="AB HYDROLASE-1 DOMAIN-CONTAINING PROTEIN"/>
    <property type="match status" value="1"/>
</dbReference>
<feature type="transmembrane region" description="Helical" evidence="1">
    <location>
        <begin position="361"/>
        <end position="378"/>
    </location>
</feature>
<keyword evidence="1" id="KW-0812">Transmembrane</keyword>